<evidence type="ECO:0000256" key="2">
    <source>
        <dbReference type="SAM" id="Phobius"/>
    </source>
</evidence>
<evidence type="ECO:0000313" key="5">
    <source>
        <dbReference type="Proteomes" id="UP000811246"/>
    </source>
</evidence>
<protein>
    <recommendedName>
        <fullName evidence="3">NAC domain-containing protein</fullName>
    </recommendedName>
</protein>
<dbReference type="GO" id="GO:0003677">
    <property type="term" value="F:DNA binding"/>
    <property type="evidence" value="ECO:0007669"/>
    <property type="project" value="InterPro"/>
</dbReference>
<dbReference type="PANTHER" id="PTHR31719">
    <property type="entry name" value="NAC TRANSCRIPTION FACTOR 56"/>
    <property type="match status" value="1"/>
</dbReference>
<proteinExistence type="predicted"/>
<feature type="compositionally biased region" description="Polar residues" evidence="1">
    <location>
        <begin position="213"/>
        <end position="224"/>
    </location>
</feature>
<dbReference type="AlphaFoldDB" id="A0A922G4D0"/>
<dbReference type="PANTHER" id="PTHR31719:SF179">
    <property type="entry name" value="OS08G0148400 PROTEIN"/>
    <property type="match status" value="1"/>
</dbReference>
<dbReference type="InterPro" id="IPR003441">
    <property type="entry name" value="NAC-dom"/>
</dbReference>
<dbReference type="Proteomes" id="UP000811246">
    <property type="component" value="Chromosome 1"/>
</dbReference>
<name>A0A922G4D0_CARIL</name>
<feature type="region of interest" description="Disordered" evidence="1">
    <location>
        <begin position="213"/>
        <end position="236"/>
    </location>
</feature>
<sequence>GESCDRWRCRNVGVHLSPLFRFDPDDELLVSFYLWRKVHEGLDLPNGPIVEADVYAHEPWFLQYRKFFFQYLSFLLMIIFSRSFLILIFYREPVSRNGNGKRIKRDLEGDSDGGWWKANTGDMEIKDSDGHLVGYMKSLTFFKYKNKERIRKEATKTDWIMHEYRLASDSQFQSWTLCRIRYRGHDHVQHGPRTDPSASEQAFLDTRITDINPSSDQLQASSGTGRIGTSDPSWELVSRPEAHDDEIDAILNILNMPPEKFQAFLESVLVL</sequence>
<dbReference type="GO" id="GO:0006355">
    <property type="term" value="P:regulation of DNA-templated transcription"/>
    <property type="evidence" value="ECO:0007669"/>
    <property type="project" value="InterPro"/>
</dbReference>
<evidence type="ECO:0000256" key="1">
    <source>
        <dbReference type="SAM" id="MobiDB-lite"/>
    </source>
</evidence>
<keyword evidence="2" id="KW-0812">Transmembrane</keyword>
<keyword evidence="2" id="KW-1133">Transmembrane helix</keyword>
<feature type="non-terminal residue" evidence="4">
    <location>
        <position position="1"/>
    </location>
</feature>
<keyword evidence="2" id="KW-0472">Membrane</keyword>
<comment type="caution">
    <text evidence="4">The sequence shown here is derived from an EMBL/GenBank/DDBJ whole genome shotgun (WGS) entry which is preliminary data.</text>
</comment>
<evidence type="ECO:0000313" key="4">
    <source>
        <dbReference type="EMBL" id="KAG6731126.1"/>
    </source>
</evidence>
<organism evidence="4 5">
    <name type="scientific">Carya illinoinensis</name>
    <name type="common">Pecan</name>
    <dbReference type="NCBI Taxonomy" id="32201"/>
    <lineage>
        <taxon>Eukaryota</taxon>
        <taxon>Viridiplantae</taxon>
        <taxon>Streptophyta</taxon>
        <taxon>Embryophyta</taxon>
        <taxon>Tracheophyta</taxon>
        <taxon>Spermatophyta</taxon>
        <taxon>Magnoliopsida</taxon>
        <taxon>eudicotyledons</taxon>
        <taxon>Gunneridae</taxon>
        <taxon>Pentapetalae</taxon>
        <taxon>rosids</taxon>
        <taxon>fabids</taxon>
        <taxon>Fagales</taxon>
        <taxon>Juglandaceae</taxon>
        <taxon>Carya</taxon>
    </lineage>
</organism>
<dbReference type="Pfam" id="PF02365">
    <property type="entry name" value="NAM"/>
    <property type="match status" value="1"/>
</dbReference>
<accession>A0A922G4D0</accession>
<evidence type="ECO:0000259" key="3">
    <source>
        <dbReference type="PROSITE" id="PS51005"/>
    </source>
</evidence>
<reference evidence="4" key="1">
    <citation type="submission" date="2021-01" db="EMBL/GenBank/DDBJ databases">
        <authorList>
            <person name="Lovell J.T."/>
            <person name="Bentley N."/>
            <person name="Bhattarai G."/>
            <person name="Jenkins J.W."/>
            <person name="Sreedasyam A."/>
            <person name="Alarcon Y."/>
            <person name="Bock C."/>
            <person name="Boston L."/>
            <person name="Carlson J."/>
            <person name="Cervantes K."/>
            <person name="Clermont K."/>
            <person name="Krom N."/>
            <person name="Kubenka K."/>
            <person name="Mamidi S."/>
            <person name="Mattison C."/>
            <person name="Monteros M."/>
            <person name="Pisani C."/>
            <person name="Plott C."/>
            <person name="Rajasekar S."/>
            <person name="Rhein H.S."/>
            <person name="Rohla C."/>
            <person name="Song M."/>
            <person name="Hilaire R.S."/>
            <person name="Shu S."/>
            <person name="Wells L."/>
            <person name="Wang X."/>
            <person name="Webber J."/>
            <person name="Heerema R.J."/>
            <person name="Klein P."/>
            <person name="Conner P."/>
            <person name="Grauke L."/>
            <person name="Grimwood J."/>
            <person name="Schmutz J."/>
            <person name="Randall J.J."/>
        </authorList>
    </citation>
    <scope>NUCLEOTIDE SEQUENCE</scope>
    <source>
        <tissue evidence="4">Leaf</tissue>
    </source>
</reference>
<feature type="domain" description="NAC" evidence="3">
    <location>
        <begin position="16"/>
        <end position="183"/>
    </location>
</feature>
<dbReference type="PROSITE" id="PS51005">
    <property type="entry name" value="NAC"/>
    <property type="match status" value="1"/>
</dbReference>
<dbReference type="EMBL" id="CM031825">
    <property type="protein sequence ID" value="KAG6731126.1"/>
    <property type="molecule type" value="Genomic_DNA"/>
</dbReference>
<gene>
    <name evidence="4" type="ORF">I3842_01G114700</name>
</gene>
<feature type="transmembrane region" description="Helical" evidence="2">
    <location>
        <begin position="68"/>
        <end position="90"/>
    </location>
</feature>